<evidence type="ECO:0000256" key="1">
    <source>
        <dbReference type="SAM" id="Phobius"/>
    </source>
</evidence>
<dbReference type="AlphaFoldDB" id="X1AX93"/>
<dbReference type="EMBL" id="BART01002581">
    <property type="protein sequence ID" value="GAG64386.1"/>
    <property type="molecule type" value="Genomic_DNA"/>
</dbReference>
<evidence type="ECO:0000313" key="2">
    <source>
        <dbReference type="EMBL" id="GAG64386.1"/>
    </source>
</evidence>
<name>X1AX93_9ZZZZ</name>
<feature type="non-terminal residue" evidence="2">
    <location>
        <position position="62"/>
    </location>
</feature>
<feature type="transmembrane region" description="Helical" evidence="1">
    <location>
        <begin position="31"/>
        <end position="49"/>
    </location>
</feature>
<gene>
    <name evidence="2" type="ORF">S01H4_07769</name>
</gene>
<feature type="transmembrane region" description="Helical" evidence="1">
    <location>
        <begin position="7"/>
        <end position="25"/>
    </location>
</feature>
<accession>X1AX93</accession>
<keyword evidence="1" id="KW-0812">Transmembrane</keyword>
<comment type="caution">
    <text evidence="2">The sequence shown here is derived from an EMBL/GenBank/DDBJ whole genome shotgun (WGS) entry which is preliminary data.</text>
</comment>
<sequence length="62" mass="7384">METITHNLVAVVIQILCFNFLRFPWNLTFTIFFAFISHIFVDAIAVITYHTPDPHKEDKFWL</sequence>
<protein>
    <submittedName>
        <fullName evidence="2">Uncharacterized protein</fullName>
    </submittedName>
</protein>
<proteinExistence type="predicted"/>
<keyword evidence="1" id="KW-0472">Membrane</keyword>
<keyword evidence="1" id="KW-1133">Transmembrane helix</keyword>
<organism evidence="2">
    <name type="scientific">marine sediment metagenome</name>
    <dbReference type="NCBI Taxonomy" id="412755"/>
    <lineage>
        <taxon>unclassified sequences</taxon>
        <taxon>metagenomes</taxon>
        <taxon>ecological metagenomes</taxon>
    </lineage>
</organism>
<reference evidence="2" key="1">
    <citation type="journal article" date="2014" name="Front. Microbiol.">
        <title>High frequency of phylogenetically diverse reductive dehalogenase-homologous genes in deep subseafloor sedimentary metagenomes.</title>
        <authorList>
            <person name="Kawai M."/>
            <person name="Futagami T."/>
            <person name="Toyoda A."/>
            <person name="Takaki Y."/>
            <person name="Nishi S."/>
            <person name="Hori S."/>
            <person name="Arai W."/>
            <person name="Tsubouchi T."/>
            <person name="Morono Y."/>
            <person name="Uchiyama I."/>
            <person name="Ito T."/>
            <person name="Fujiyama A."/>
            <person name="Inagaki F."/>
            <person name="Takami H."/>
        </authorList>
    </citation>
    <scope>NUCLEOTIDE SEQUENCE</scope>
    <source>
        <strain evidence="2">Expedition CK06-06</strain>
    </source>
</reference>